<keyword evidence="2" id="KW-1185">Reference proteome</keyword>
<proteinExistence type="predicted"/>
<evidence type="ECO:0000313" key="2">
    <source>
        <dbReference type="Proteomes" id="UP000198656"/>
    </source>
</evidence>
<dbReference type="Proteomes" id="UP000198656">
    <property type="component" value="Unassembled WGS sequence"/>
</dbReference>
<evidence type="ECO:0000313" key="1">
    <source>
        <dbReference type="EMBL" id="SDI41353.1"/>
    </source>
</evidence>
<sequence>MNFMSLRRSILDDKDYLYTSIAYWTAPTIAKQKPSSLIAFSHDSRDLYSLWESHKQEITEKLHLEYFEIRKCPRRVLVIFFDRTLLIKTLSVYKNKKYLMAIGYPRKLILDEYLVLLKRHFEISCPHEVGIFLGIPLEDVLGFIKFKGKECLLNSYWKVYHNLEEARTIFAAYDKARVEVISSLSFSEYSSCVNENLISTA</sequence>
<reference evidence="2" key="1">
    <citation type="submission" date="2016-10" db="EMBL/GenBank/DDBJ databases">
        <authorList>
            <person name="Varghese N."/>
            <person name="Submissions S."/>
        </authorList>
    </citation>
    <scope>NUCLEOTIDE SEQUENCE [LARGE SCALE GENOMIC DNA]</scope>
    <source>
        <strain evidence="2">DSM 8344</strain>
    </source>
</reference>
<dbReference type="EMBL" id="FNCP01000037">
    <property type="protein sequence ID" value="SDI41353.1"/>
    <property type="molecule type" value="Genomic_DNA"/>
</dbReference>
<protein>
    <recommendedName>
        <fullName evidence="3">DUF3793 family protein</fullName>
    </recommendedName>
</protein>
<dbReference type="RefSeq" id="WP_092335609.1">
    <property type="nucleotide sequence ID" value="NZ_FNCP01000037.1"/>
</dbReference>
<organism evidence="1 2">
    <name type="scientific">Desulfosporosinus hippei DSM 8344</name>
    <dbReference type="NCBI Taxonomy" id="1121419"/>
    <lineage>
        <taxon>Bacteria</taxon>
        <taxon>Bacillati</taxon>
        <taxon>Bacillota</taxon>
        <taxon>Clostridia</taxon>
        <taxon>Eubacteriales</taxon>
        <taxon>Desulfitobacteriaceae</taxon>
        <taxon>Desulfosporosinus</taxon>
    </lineage>
</organism>
<dbReference type="STRING" id="1121419.SAMN05443529_13733"/>
<dbReference type="Pfam" id="PF12672">
    <property type="entry name" value="DUF3793"/>
    <property type="match status" value="1"/>
</dbReference>
<gene>
    <name evidence="1" type="ORF">SAMN05443529_13733</name>
</gene>
<evidence type="ECO:0008006" key="3">
    <source>
        <dbReference type="Google" id="ProtNLM"/>
    </source>
</evidence>
<accession>A0A1G8KD79</accession>
<dbReference type="OrthoDB" id="5393676at2"/>
<dbReference type="InterPro" id="IPR024523">
    <property type="entry name" value="DUF3793"/>
</dbReference>
<dbReference type="AlphaFoldDB" id="A0A1G8KD79"/>
<name>A0A1G8KD79_9FIRM</name>